<dbReference type="OrthoDB" id="9805770at2"/>
<dbReference type="CDD" id="cd06849">
    <property type="entry name" value="lipoyl_domain"/>
    <property type="match status" value="1"/>
</dbReference>
<dbReference type="InterPro" id="IPR036625">
    <property type="entry name" value="E3-bd_dom_sf"/>
</dbReference>
<evidence type="ECO:0000313" key="9">
    <source>
        <dbReference type="Proteomes" id="UP000295554"/>
    </source>
</evidence>
<dbReference type="Pfam" id="PF00364">
    <property type="entry name" value="Biotin_lipoyl"/>
    <property type="match status" value="1"/>
</dbReference>
<comment type="caution">
    <text evidence="8">The sequence shown here is derived from an EMBL/GenBank/DDBJ whole genome shotgun (WGS) entry which is preliminary data.</text>
</comment>
<dbReference type="Proteomes" id="UP000295554">
    <property type="component" value="Unassembled WGS sequence"/>
</dbReference>
<sequence>MSDIYPIAIPKWGIEMVEGTINSWLKQPGDAVSKGEEILEIESDKIVNVWEAPADGILRRRLVEEGEARRVGHLLGIIAAADVDDASIDAYITDYAGVATEEAPQAEEPAPAAAASAPAAAAGAPAAGGRRASPVVRRLAEELGVDLGTVSGSGRNGRITQEDVRAAASGDAPAGPASNDNGVQITPFSATRKTTARRLVDAKQEIPHYYLSVEWEIDGLLRYRRALNDKASTRISLNDLLVYCVARALLAEPRVNINVIDDSVHQFQQANIGVAIATDDGLFPATIRGAENMAPEQIAAATVELAARAKAGDLTREDISGASFTLSNLGMFGIDQFTAIINPPAGAILALGAAQERPVAKDGELAVATVINATLSCDHRAIDGAVGASFMAALKREIDALGN</sequence>
<proteinExistence type="inferred from homology"/>
<gene>
    <name evidence="8" type="ORF">E2F43_07260</name>
</gene>
<dbReference type="GO" id="GO:0016746">
    <property type="term" value="F:acyltransferase activity"/>
    <property type="evidence" value="ECO:0007669"/>
    <property type="project" value="UniProtKB-KW"/>
</dbReference>
<evidence type="ECO:0000259" key="6">
    <source>
        <dbReference type="PROSITE" id="PS50968"/>
    </source>
</evidence>
<keyword evidence="3 4" id="KW-0450">Lipoyl</keyword>
<keyword evidence="4" id="KW-0012">Acyltransferase</keyword>
<feature type="domain" description="Peripheral subunit-binding (PSBD)" evidence="7">
    <location>
        <begin position="131"/>
        <end position="168"/>
    </location>
</feature>
<evidence type="ECO:0000256" key="3">
    <source>
        <dbReference type="ARBA" id="ARBA00022823"/>
    </source>
</evidence>
<dbReference type="GO" id="GO:0006086">
    <property type="term" value="P:pyruvate decarboxylation to acetyl-CoA"/>
    <property type="evidence" value="ECO:0007669"/>
    <property type="project" value="InterPro"/>
</dbReference>
<dbReference type="SUPFAM" id="SSF47005">
    <property type="entry name" value="Peripheral subunit-binding domain of 2-oxo acid dehydrogenase complex"/>
    <property type="match status" value="1"/>
</dbReference>
<feature type="compositionally biased region" description="Low complexity" evidence="5">
    <location>
        <begin position="166"/>
        <end position="178"/>
    </location>
</feature>
<keyword evidence="4" id="KW-0808">Transferase</keyword>
<organism evidence="8 9">
    <name type="scientific">Seongchinamella unica</name>
    <dbReference type="NCBI Taxonomy" id="2547392"/>
    <lineage>
        <taxon>Bacteria</taxon>
        <taxon>Pseudomonadati</taxon>
        <taxon>Pseudomonadota</taxon>
        <taxon>Gammaproteobacteria</taxon>
        <taxon>Cellvibrionales</taxon>
        <taxon>Halieaceae</taxon>
        <taxon>Seongchinamella</taxon>
    </lineage>
</organism>
<comment type="cofactor">
    <cofactor evidence="1 4">
        <name>(R)-lipoate</name>
        <dbReference type="ChEBI" id="CHEBI:83088"/>
    </cofactor>
</comment>
<dbReference type="PROSITE" id="PS51826">
    <property type="entry name" value="PSBD"/>
    <property type="match status" value="1"/>
</dbReference>
<dbReference type="SUPFAM" id="SSF52777">
    <property type="entry name" value="CoA-dependent acyltransferases"/>
    <property type="match status" value="1"/>
</dbReference>
<dbReference type="Gene3D" id="4.10.320.10">
    <property type="entry name" value="E3-binding domain"/>
    <property type="match status" value="1"/>
</dbReference>
<evidence type="ECO:0000259" key="7">
    <source>
        <dbReference type="PROSITE" id="PS51826"/>
    </source>
</evidence>
<dbReference type="EMBL" id="SMSE01000002">
    <property type="protein sequence ID" value="TDG13334.1"/>
    <property type="molecule type" value="Genomic_DNA"/>
</dbReference>
<dbReference type="Pfam" id="PF02817">
    <property type="entry name" value="E3_binding"/>
    <property type="match status" value="1"/>
</dbReference>
<dbReference type="PROSITE" id="PS50968">
    <property type="entry name" value="BIOTINYL_LIPOYL"/>
    <property type="match status" value="1"/>
</dbReference>
<dbReference type="InterPro" id="IPR045257">
    <property type="entry name" value="E2/Pdx1"/>
</dbReference>
<dbReference type="RefSeq" id="WP_133211212.1">
    <property type="nucleotide sequence ID" value="NZ_SMSE01000002.1"/>
</dbReference>
<dbReference type="Pfam" id="PF00198">
    <property type="entry name" value="2-oxoacid_dh"/>
    <property type="match status" value="1"/>
</dbReference>
<comment type="similarity">
    <text evidence="2 4">Belongs to the 2-oxoacid dehydrogenase family.</text>
</comment>
<dbReference type="AlphaFoldDB" id="A0A4V2ZX55"/>
<evidence type="ECO:0000256" key="5">
    <source>
        <dbReference type="SAM" id="MobiDB-lite"/>
    </source>
</evidence>
<evidence type="ECO:0000313" key="8">
    <source>
        <dbReference type="EMBL" id="TDG13334.1"/>
    </source>
</evidence>
<dbReference type="SUPFAM" id="SSF51230">
    <property type="entry name" value="Single hybrid motif"/>
    <property type="match status" value="1"/>
</dbReference>
<feature type="region of interest" description="Disordered" evidence="5">
    <location>
        <begin position="164"/>
        <end position="185"/>
    </location>
</feature>
<evidence type="ECO:0000256" key="2">
    <source>
        <dbReference type="ARBA" id="ARBA00007317"/>
    </source>
</evidence>
<dbReference type="InterPro" id="IPR023213">
    <property type="entry name" value="CAT-like_dom_sf"/>
</dbReference>
<dbReference type="InterPro" id="IPR004167">
    <property type="entry name" value="PSBD"/>
</dbReference>
<keyword evidence="9" id="KW-1185">Reference proteome</keyword>
<evidence type="ECO:0000256" key="1">
    <source>
        <dbReference type="ARBA" id="ARBA00001938"/>
    </source>
</evidence>
<dbReference type="GO" id="GO:0045254">
    <property type="term" value="C:pyruvate dehydrogenase complex"/>
    <property type="evidence" value="ECO:0007669"/>
    <property type="project" value="InterPro"/>
</dbReference>
<dbReference type="PANTHER" id="PTHR23151">
    <property type="entry name" value="DIHYDROLIPOAMIDE ACETYL/SUCCINYL-TRANSFERASE-RELATED"/>
    <property type="match status" value="1"/>
</dbReference>
<dbReference type="PANTHER" id="PTHR23151:SF90">
    <property type="entry name" value="DIHYDROLIPOYLLYSINE-RESIDUE ACETYLTRANSFERASE COMPONENT OF PYRUVATE DEHYDROGENASE COMPLEX, MITOCHONDRIAL-RELATED"/>
    <property type="match status" value="1"/>
</dbReference>
<reference evidence="8 9" key="1">
    <citation type="submission" date="2019-03" db="EMBL/GenBank/DDBJ databases">
        <title>Seongchinamella monodicae gen. nov., sp. nov., a novel member of the Gammaproteobacteria isolated from a tidal mudflat of beach.</title>
        <authorList>
            <person name="Yang H.G."/>
            <person name="Kang J.W."/>
            <person name="Lee S.D."/>
        </authorList>
    </citation>
    <scope>NUCLEOTIDE SEQUENCE [LARGE SCALE GENOMIC DNA]</scope>
    <source>
        <strain evidence="8 9">GH4-78</strain>
    </source>
</reference>
<protein>
    <recommendedName>
        <fullName evidence="4">Dihydrolipoamide acetyltransferase component of pyruvate dehydrogenase complex</fullName>
        <ecNumber evidence="4">2.3.1.-</ecNumber>
    </recommendedName>
</protein>
<dbReference type="InterPro" id="IPR001078">
    <property type="entry name" value="2-oxoacid_DH_actylTfrase"/>
</dbReference>
<dbReference type="Gene3D" id="3.30.559.10">
    <property type="entry name" value="Chloramphenicol acetyltransferase-like domain"/>
    <property type="match status" value="1"/>
</dbReference>
<evidence type="ECO:0000256" key="4">
    <source>
        <dbReference type="RuleBase" id="RU003423"/>
    </source>
</evidence>
<dbReference type="InterPro" id="IPR000089">
    <property type="entry name" value="Biotin_lipoyl"/>
</dbReference>
<feature type="domain" description="Lipoyl-binding" evidence="6">
    <location>
        <begin position="4"/>
        <end position="79"/>
    </location>
</feature>
<dbReference type="InterPro" id="IPR011053">
    <property type="entry name" value="Single_hybrid_motif"/>
</dbReference>
<dbReference type="Gene3D" id="2.40.50.100">
    <property type="match status" value="1"/>
</dbReference>
<accession>A0A4V2ZX55</accession>
<dbReference type="EC" id="2.3.1.-" evidence="4"/>
<name>A0A4V2ZX55_9GAMM</name>